<evidence type="ECO:0000256" key="1">
    <source>
        <dbReference type="SAM" id="MobiDB-lite"/>
    </source>
</evidence>
<evidence type="ECO:0000313" key="2">
    <source>
        <dbReference type="EMBL" id="CAB4122692.1"/>
    </source>
</evidence>
<reference evidence="2" key="1">
    <citation type="submission" date="2020-04" db="EMBL/GenBank/DDBJ databases">
        <authorList>
            <person name="Chiriac C."/>
            <person name="Salcher M."/>
            <person name="Ghai R."/>
            <person name="Kavagutti S V."/>
        </authorList>
    </citation>
    <scope>NUCLEOTIDE SEQUENCE</scope>
</reference>
<gene>
    <name evidence="2" type="ORF">UFOVP33_38</name>
</gene>
<proteinExistence type="predicted"/>
<sequence length="139" mass="16540">MTKKTICERVQAALLAHPEGLCIAQIVEMLESCNERQIQNLLRRTYGFYIQRFEHSPETGAQRAVWCCVPVPKDAKRMPSRWHDKQFRQQYMQEYRLKRMREEQEAKIGPPKPPKKLVPIKRVNQPPKTRWAFPPPWTN</sequence>
<dbReference type="EMBL" id="LR796162">
    <property type="protein sequence ID" value="CAB4122692.1"/>
    <property type="molecule type" value="Genomic_DNA"/>
</dbReference>
<accession>A0A6J5KNB0</accession>
<organism evidence="2">
    <name type="scientific">uncultured Caudovirales phage</name>
    <dbReference type="NCBI Taxonomy" id="2100421"/>
    <lineage>
        <taxon>Viruses</taxon>
        <taxon>Duplodnaviria</taxon>
        <taxon>Heunggongvirae</taxon>
        <taxon>Uroviricota</taxon>
        <taxon>Caudoviricetes</taxon>
        <taxon>Peduoviridae</taxon>
        <taxon>Maltschvirus</taxon>
        <taxon>Maltschvirus maltsch</taxon>
    </lineage>
</organism>
<name>A0A6J5KNB0_9CAUD</name>
<protein>
    <submittedName>
        <fullName evidence="2">Uncharacterized protein</fullName>
    </submittedName>
</protein>
<feature type="region of interest" description="Disordered" evidence="1">
    <location>
        <begin position="102"/>
        <end position="139"/>
    </location>
</feature>